<name>A0ABV7IQ52_9SPHN</name>
<keyword evidence="2" id="KW-1133">Transmembrane helix</keyword>
<protein>
    <submittedName>
        <fullName evidence="5">Bifunctional diguanylate cyclase/phosphodiesterase</fullName>
    </submittedName>
</protein>
<comment type="caution">
    <text evidence="5">The sequence shown here is derived from an EMBL/GenBank/DDBJ whole genome shotgun (WGS) entry which is preliminary data.</text>
</comment>
<dbReference type="InterPro" id="IPR001633">
    <property type="entry name" value="EAL_dom"/>
</dbReference>
<keyword evidence="6" id="KW-1185">Reference proteome</keyword>
<dbReference type="SUPFAM" id="SSF141868">
    <property type="entry name" value="EAL domain-like"/>
    <property type="match status" value="1"/>
</dbReference>
<organism evidence="5 6">
    <name type="scientific">Novosphingobium bradum</name>
    <dbReference type="NCBI Taxonomy" id="1737444"/>
    <lineage>
        <taxon>Bacteria</taxon>
        <taxon>Pseudomonadati</taxon>
        <taxon>Pseudomonadota</taxon>
        <taxon>Alphaproteobacteria</taxon>
        <taxon>Sphingomonadales</taxon>
        <taxon>Sphingomonadaceae</taxon>
        <taxon>Novosphingobium</taxon>
    </lineage>
</organism>
<dbReference type="SMART" id="SM00052">
    <property type="entry name" value="EAL"/>
    <property type="match status" value="1"/>
</dbReference>
<dbReference type="Pfam" id="PF00563">
    <property type="entry name" value="EAL"/>
    <property type="match status" value="1"/>
</dbReference>
<dbReference type="InterPro" id="IPR029787">
    <property type="entry name" value="Nucleotide_cyclase"/>
</dbReference>
<dbReference type="Gene3D" id="3.20.20.450">
    <property type="entry name" value="EAL domain"/>
    <property type="match status" value="1"/>
</dbReference>
<dbReference type="InterPro" id="IPR000160">
    <property type="entry name" value="GGDEF_dom"/>
</dbReference>
<dbReference type="RefSeq" id="WP_379510191.1">
    <property type="nucleotide sequence ID" value="NZ_JBHRTQ010000009.1"/>
</dbReference>
<feature type="domain" description="EAL" evidence="3">
    <location>
        <begin position="284"/>
        <end position="534"/>
    </location>
</feature>
<dbReference type="Pfam" id="PF00990">
    <property type="entry name" value="GGDEF"/>
    <property type="match status" value="1"/>
</dbReference>
<dbReference type="PANTHER" id="PTHR44757:SF2">
    <property type="entry name" value="BIOFILM ARCHITECTURE MAINTENANCE PROTEIN MBAA"/>
    <property type="match status" value="1"/>
</dbReference>
<dbReference type="SUPFAM" id="SSF55073">
    <property type="entry name" value="Nucleotide cyclase"/>
    <property type="match status" value="1"/>
</dbReference>
<dbReference type="PROSITE" id="PS50883">
    <property type="entry name" value="EAL"/>
    <property type="match status" value="1"/>
</dbReference>
<evidence type="ECO:0000256" key="2">
    <source>
        <dbReference type="SAM" id="Phobius"/>
    </source>
</evidence>
<evidence type="ECO:0000313" key="5">
    <source>
        <dbReference type="EMBL" id="MFC3174810.1"/>
    </source>
</evidence>
<proteinExistence type="predicted"/>
<evidence type="ECO:0000313" key="6">
    <source>
        <dbReference type="Proteomes" id="UP001595604"/>
    </source>
</evidence>
<accession>A0ABV7IQ52</accession>
<evidence type="ECO:0000259" key="4">
    <source>
        <dbReference type="PROSITE" id="PS50887"/>
    </source>
</evidence>
<keyword evidence="2" id="KW-0812">Transmembrane</keyword>
<dbReference type="InterPro" id="IPR035919">
    <property type="entry name" value="EAL_sf"/>
</dbReference>
<dbReference type="CDD" id="cd01949">
    <property type="entry name" value="GGDEF"/>
    <property type="match status" value="1"/>
</dbReference>
<keyword evidence="2" id="KW-0472">Membrane</keyword>
<feature type="transmembrane region" description="Helical" evidence="2">
    <location>
        <begin position="28"/>
        <end position="46"/>
    </location>
</feature>
<gene>
    <name evidence="5" type="ORF">ACFOD9_11160</name>
</gene>
<dbReference type="PANTHER" id="PTHR44757">
    <property type="entry name" value="DIGUANYLATE CYCLASE DGCP"/>
    <property type="match status" value="1"/>
</dbReference>
<dbReference type="EMBL" id="JBHRTQ010000009">
    <property type="protein sequence ID" value="MFC3174810.1"/>
    <property type="molecule type" value="Genomic_DNA"/>
</dbReference>
<dbReference type="Gene3D" id="3.30.70.270">
    <property type="match status" value="1"/>
</dbReference>
<dbReference type="InterPro" id="IPR043128">
    <property type="entry name" value="Rev_trsase/Diguanyl_cyclase"/>
</dbReference>
<feature type="region of interest" description="Disordered" evidence="1">
    <location>
        <begin position="534"/>
        <end position="558"/>
    </location>
</feature>
<sequence length="558" mass="60764">MDRIAPGEAPAGKASANDDSVNRAGRDVLALGIGMAAIIMFVGTGGNIMPQVVRSLAGVGLPPDRLLSNALILNIALIIFGLRRYRDLTDEVRERRRAEHKARELAETDPLTGLLNRRSIAPATDLLMKACSQSGEQVAFVMIDIDNFKLINDARGHSTGDAILQQCARRIEALLPDRALAARLGGDEFACVVPFHASRPERIDDLAGLITSEVARPVELDGLHVEVTVSVGIARSDATADPVYPVDAQQLLHMADVAMYQAKRGGKNRYFWFERPMEHELRFRSELEQAMRAGIPAGEFVPFYEQQIDLLTGRIVGFEMLARWQSPTFGLVGPEVFIPIAEEIGVIAELSERLIREALSDAREWNPEIRLAVNISPIQLRDPWFAQKLLKLLVEANFPPSRLEIEITESALHDNVGLVRTLITSLKNQGVSVSLDDFGSGYSSLAQLRSLPFDRLKIDRSFVTAMPDSRDSATIVQAISSLGEGLGLPITAEGVENAAVVAELQRLGQFNAQGYLYGRPEPADKTRERLAGLGMLNGTDAPTPDAEAGAEGPLSDVA</sequence>
<dbReference type="InterPro" id="IPR052155">
    <property type="entry name" value="Biofilm_reg_signaling"/>
</dbReference>
<dbReference type="PROSITE" id="PS50887">
    <property type="entry name" value="GGDEF"/>
    <property type="match status" value="1"/>
</dbReference>
<reference evidence="6" key="1">
    <citation type="journal article" date="2019" name="Int. J. Syst. Evol. Microbiol.">
        <title>The Global Catalogue of Microorganisms (GCM) 10K type strain sequencing project: providing services to taxonomists for standard genome sequencing and annotation.</title>
        <authorList>
            <consortium name="The Broad Institute Genomics Platform"/>
            <consortium name="The Broad Institute Genome Sequencing Center for Infectious Disease"/>
            <person name="Wu L."/>
            <person name="Ma J."/>
        </authorList>
    </citation>
    <scope>NUCLEOTIDE SEQUENCE [LARGE SCALE GENOMIC DNA]</scope>
    <source>
        <strain evidence="6">KCTC 42984</strain>
    </source>
</reference>
<dbReference type="CDD" id="cd01948">
    <property type="entry name" value="EAL"/>
    <property type="match status" value="1"/>
</dbReference>
<dbReference type="NCBIfam" id="TIGR00254">
    <property type="entry name" value="GGDEF"/>
    <property type="match status" value="1"/>
</dbReference>
<dbReference type="Proteomes" id="UP001595604">
    <property type="component" value="Unassembled WGS sequence"/>
</dbReference>
<evidence type="ECO:0000259" key="3">
    <source>
        <dbReference type="PROSITE" id="PS50883"/>
    </source>
</evidence>
<evidence type="ECO:0000256" key="1">
    <source>
        <dbReference type="SAM" id="MobiDB-lite"/>
    </source>
</evidence>
<feature type="domain" description="GGDEF" evidence="4">
    <location>
        <begin position="136"/>
        <end position="275"/>
    </location>
</feature>
<dbReference type="SMART" id="SM00267">
    <property type="entry name" value="GGDEF"/>
    <property type="match status" value="1"/>
</dbReference>